<protein>
    <recommendedName>
        <fullName evidence="4">Signal peptidase I</fullName>
    </recommendedName>
</protein>
<dbReference type="RefSeq" id="WP_147895450.1">
    <property type="nucleotide sequence ID" value="NZ_BAAANR010000001.1"/>
</dbReference>
<dbReference type="InterPro" id="IPR043739">
    <property type="entry name" value="DUF5684"/>
</dbReference>
<dbReference type="EMBL" id="VRSV01000002">
    <property type="protein sequence ID" value="TXK10275.1"/>
    <property type="molecule type" value="Genomic_DNA"/>
</dbReference>
<comment type="caution">
    <text evidence="2">The sequence shown here is derived from an EMBL/GenBank/DDBJ whole genome shotgun (WGS) entry which is preliminary data.</text>
</comment>
<evidence type="ECO:0000313" key="3">
    <source>
        <dbReference type="Proteomes" id="UP000321034"/>
    </source>
</evidence>
<feature type="transmembrane region" description="Helical" evidence="1">
    <location>
        <begin position="67"/>
        <end position="86"/>
    </location>
</feature>
<evidence type="ECO:0000256" key="1">
    <source>
        <dbReference type="SAM" id="Phobius"/>
    </source>
</evidence>
<dbReference type="Proteomes" id="UP000321034">
    <property type="component" value="Unassembled WGS sequence"/>
</dbReference>
<organism evidence="2 3">
    <name type="scientific">Microbacterium hatanonis</name>
    <dbReference type="NCBI Taxonomy" id="404366"/>
    <lineage>
        <taxon>Bacteria</taxon>
        <taxon>Bacillati</taxon>
        <taxon>Actinomycetota</taxon>
        <taxon>Actinomycetes</taxon>
        <taxon>Micrococcales</taxon>
        <taxon>Microbacteriaceae</taxon>
        <taxon>Microbacterium</taxon>
    </lineage>
</organism>
<keyword evidence="3" id="KW-1185">Reference proteome</keyword>
<keyword evidence="1" id="KW-1133">Transmembrane helix</keyword>
<gene>
    <name evidence="2" type="ORF">FVP77_15635</name>
</gene>
<feature type="transmembrane region" description="Helical" evidence="1">
    <location>
        <begin position="42"/>
        <end position="60"/>
    </location>
</feature>
<evidence type="ECO:0008006" key="4">
    <source>
        <dbReference type="Google" id="ProtNLM"/>
    </source>
</evidence>
<reference evidence="2 3" key="1">
    <citation type="submission" date="2019-08" db="EMBL/GenBank/DDBJ databases">
        <authorList>
            <person name="Dong K."/>
        </authorList>
    </citation>
    <scope>NUCLEOTIDE SEQUENCE [LARGE SCALE GENOMIC DNA]</scope>
    <source>
        <strain evidence="2 3">JCM14558</strain>
    </source>
</reference>
<name>A0A5C8HYV0_9MICO</name>
<dbReference type="Pfam" id="PF18936">
    <property type="entry name" value="DUF5684"/>
    <property type="match status" value="1"/>
</dbReference>
<dbReference type="OrthoDB" id="2376202at2"/>
<evidence type="ECO:0000313" key="2">
    <source>
        <dbReference type="EMBL" id="TXK10275.1"/>
    </source>
</evidence>
<sequence>MDTLSRITDRADLFALNGVTGVLTFAVYVVIVVALWRVFSKAGYPGWLAIIPIVNVFTLVKIAGFSAWFGLLYIVPILGFVFHLIVSLRVGRAFGHGAVFSVFFLWIFYIIGFFVVGFGSDTYDERRIRS</sequence>
<accession>A0A5C8HYV0</accession>
<dbReference type="AlphaFoldDB" id="A0A5C8HYV0"/>
<keyword evidence="1" id="KW-0472">Membrane</keyword>
<proteinExistence type="predicted"/>
<feature type="transmembrane region" description="Helical" evidence="1">
    <location>
        <begin position="12"/>
        <end position="36"/>
    </location>
</feature>
<keyword evidence="1" id="KW-0812">Transmembrane</keyword>
<feature type="transmembrane region" description="Helical" evidence="1">
    <location>
        <begin position="98"/>
        <end position="119"/>
    </location>
</feature>